<comment type="caution">
    <text evidence="2">The sequence shown here is derived from an EMBL/GenBank/DDBJ whole genome shotgun (WGS) entry which is preliminary data.</text>
</comment>
<dbReference type="EMBL" id="QEAN01000647">
    <property type="protein sequence ID" value="TPX30905.1"/>
    <property type="molecule type" value="Genomic_DNA"/>
</dbReference>
<evidence type="ECO:0000313" key="3">
    <source>
        <dbReference type="EMBL" id="TPX40926.1"/>
    </source>
</evidence>
<organism evidence="2 4">
    <name type="scientific">Synchytrium endobioticum</name>
    <dbReference type="NCBI Taxonomy" id="286115"/>
    <lineage>
        <taxon>Eukaryota</taxon>
        <taxon>Fungi</taxon>
        <taxon>Fungi incertae sedis</taxon>
        <taxon>Chytridiomycota</taxon>
        <taxon>Chytridiomycota incertae sedis</taxon>
        <taxon>Chytridiomycetes</taxon>
        <taxon>Synchytriales</taxon>
        <taxon>Synchytriaceae</taxon>
        <taxon>Synchytrium</taxon>
    </lineage>
</organism>
<sequence>MSDRLTSDLNDATNPWKLLITHRLIMPRFIVVLLLSVLCRQCMAVEPNDHFEREMERLEIEEARFLANALRMKNTRRVYDLYYVAYLISDEHFAELEVEENFDFEKNLPTEQFYRWKRQSHSALQMKCNWIILVLLSTYKFHDVLHPEEPLGNYLRQNLLVKIHELDVLRKRHWTLKKGHEDFLEMRNAASDDLVMDDDGMGYEATDGWLMKVMTAIDDFSNVLRDERTKQNMLWSPRTPPVYPSLLTPIELTATLTKDLPIDESTPHVLNLPTSMSLPFLTTISSFHRLRASLYRYMLSYTKTGVNYSRVTQRVMNAFLANVDDAKQNLKFYEQKVRDYEEAIQLRADTTYEMIKAGERRGYVEISDEMLAQSTIKPARMHELDDYIRVYGVDGHGRNFDGADGTRGMSRGPLPLRSTAVLRLDAPGRYLRDGSIGYNPMRPGFGTTSNGHVQGRKLISGRQAIGAAKAPSTTCKHVGM</sequence>
<gene>
    <name evidence="3" type="ORF">SeLEV6574_g06340</name>
    <name evidence="2" type="ORF">SeMB42_g07850</name>
</gene>
<keyword evidence="1" id="KW-0175">Coiled coil</keyword>
<evidence type="ECO:0000313" key="5">
    <source>
        <dbReference type="Proteomes" id="UP000320475"/>
    </source>
</evidence>
<dbReference type="VEuPathDB" id="FungiDB:SeMB42_g07850"/>
<evidence type="ECO:0000313" key="2">
    <source>
        <dbReference type="EMBL" id="TPX30905.1"/>
    </source>
</evidence>
<evidence type="ECO:0000256" key="1">
    <source>
        <dbReference type="SAM" id="Coils"/>
    </source>
</evidence>
<dbReference type="Proteomes" id="UP000317494">
    <property type="component" value="Unassembled WGS sequence"/>
</dbReference>
<reference evidence="4 5" key="1">
    <citation type="journal article" date="2019" name="Sci. Rep.">
        <title>Comparative genomics of chytrid fungi reveal insights into the obligate biotrophic and pathogenic lifestyle of Synchytrium endobioticum.</title>
        <authorList>
            <person name="van de Vossenberg B.T.L.H."/>
            <person name="Warris S."/>
            <person name="Nguyen H.D.T."/>
            <person name="van Gent-Pelzer M.P.E."/>
            <person name="Joly D.L."/>
            <person name="van de Geest H.C."/>
            <person name="Bonants P.J.M."/>
            <person name="Smith D.S."/>
            <person name="Levesque C.A."/>
            <person name="van der Lee T.A.J."/>
        </authorList>
    </citation>
    <scope>NUCLEOTIDE SEQUENCE [LARGE SCALE GENOMIC DNA]</scope>
    <source>
        <strain evidence="3 5">LEV6574</strain>
        <strain evidence="2 4">MB42</strain>
    </source>
</reference>
<evidence type="ECO:0000313" key="4">
    <source>
        <dbReference type="Proteomes" id="UP000317494"/>
    </source>
</evidence>
<name>A0A507BZY6_9FUNG</name>
<proteinExistence type="predicted"/>
<feature type="coiled-coil region" evidence="1">
    <location>
        <begin position="316"/>
        <end position="343"/>
    </location>
</feature>
<accession>A0A507BZY6</accession>
<protein>
    <submittedName>
        <fullName evidence="2">Uncharacterized protein</fullName>
    </submittedName>
</protein>
<dbReference type="EMBL" id="QEAM01000352">
    <property type="protein sequence ID" value="TPX40926.1"/>
    <property type="molecule type" value="Genomic_DNA"/>
</dbReference>
<dbReference type="Proteomes" id="UP000320475">
    <property type="component" value="Unassembled WGS sequence"/>
</dbReference>
<keyword evidence="4" id="KW-1185">Reference proteome</keyword>
<dbReference type="AlphaFoldDB" id="A0A507BZY6"/>